<dbReference type="Proteomes" id="UP000222788">
    <property type="component" value="Unassembled WGS sequence"/>
</dbReference>
<keyword evidence="3" id="KW-0862">Zinc</keyword>
<feature type="compositionally biased region" description="Low complexity" evidence="4">
    <location>
        <begin position="424"/>
        <end position="434"/>
    </location>
</feature>
<feature type="region of interest" description="Disordered" evidence="4">
    <location>
        <begin position="402"/>
        <end position="462"/>
    </location>
</feature>
<dbReference type="PANTHER" id="PTHR12143">
    <property type="entry name" value="PEPTIDE N-GLYCANASE PNGASE -RELATED"/>
    <property type="match status" value="1"/>
</dbReference>
<dbReference type="InterPro" id="IPR038765">
    <property type="entry name" value="Papain-like_cys_pep_sf"/>
</dbReference>
<gene>
    <name evidence="6" type="primary">PNG1</name>
    <name evidence="6" type="ORF">CFIMG_002743RA</name>
</gene>
<comment type="caution">
    <text evidence="6">The sequence shown here is derived from an EMBL/GenBank/DDBJ whole genome shotgun (WGS) entry which is preliminary data.</text>
</comment>
<dbReference type="GO" id="GO:0005829">
    <property type="term" value="C:cytosol"/>
    <property type="evidence" value="ECO:0007669"/>
    <property type="project" value="TreeGrafter"/>
</dbReference>
<dbReference type="Pfam" id="PF01841">
    <property type="entry name" value="Transglut_core"/>
    <property type="match status" value="1"/>
</dbReference>
<dbReference type="Gene3D" id="2.20.25.10">
    <property type="match status" value="1"/>
</dbReference>
<feature type="compositionally biased region" description="Low complexity" evidence="4">
    <location>
        <begin position="62"/>
        <end position="73"/>
    </location>
</feature>
<dbReference type="FunFam" id="2.20.25.10:FF:000011">
    <property type="entry name" value="peptide-N(4)-(N-acetyl-beta- glucosaminyl)asparagine amidase"/>
    <property type="match status" value="1"/>
</dbReference>
<dbReference type="AlphaFoldDB" id="A0A2C5X848"/>
<dbReference type="GO" id="GO:0006516">
    <property type="term" value="P:glycoprotein catabolic process"/>
    <property type="evidence" value="ECO:0007669"/>
    <property type="project" value="TreeGrafter"/>
</dbReference>
<organism evidence="6 7">
    <name type="scientific">Ceratocystis fimbriata CBS 114723</name>
    <dbReference type="NCBI Taxonomy" id="1035309"/>
    <lineage>
        <taxon>Eukaryota</taxon>
        <taxon>Fungi</taxon>
        <taxon>Dikarya</taxon>
        <taxon>Ascomycota</taxon>
        <taxon>Pezizomycotina</taxon>
        <taxon>Sordariomycetes</taxon>
        <taxon>Hypocreomycetidae</taxon>
        <taxon>Microascales</taxon>
        <taxon>Ceratocystidaceae</taxon>
        <taxon>Ceratocystis</taxon>
    </lineage>
</organism>
<evidence type="ECO:0000313" key="7">
    <source>
        <dbReference type="Proteomes" id="UP000222788"/>
    </source>
</evidence>
<feature type="compositionally biased region" description="Gly residues" evidence="4">
    <location>
        <begin position="449"/>
        <end position="462"/>
    </location>
</feature>
<proteinExistence type="inferred from homology"/>
<reference evidence="6 7" key="1">
    <citation type="journal article" date="2013" name="Fungal Biol.">
        <title>Analysis of microsatellite markers in the genome of the plant pathogen Ceratocystis fimbriata.</title>
        <authorList>
            <person name="Simpson M.C."/>
            <person name="Wilken P.M."/>
            <person name="Coetzee M.P."/>
            <person name="Wingfield M.J."/>
            <person name="Wingfield B.D."/>
        </authorList>
    </citation>
    <scope>NUCLEOTIDE SEQUENCE [LARGE SCALE GENOMIC DNA]</scope>
    <source>
        <strain evidence="6 7">CBS 114723</strain>
    </source>
</reference>
<dbReference type="PANTHER" id="PTHR12143:SF19">
    <property type="entry name" value="PEPTIDE-N(4)-(N-ACETYL-BETA-GLUCOSAMINYL)ASPARAGINE AMIDASE"/>
    <property type="match status" value="1"/>
</dbReference>
<dbReference type="Gene3D" id="3.10.620.30">
    <property type="match status" value="1"/>
</dbReference>
<dbReference type="OrthoDB" id="409136at2759"/>
<evidence type="ECO:0000256" key="3">
    <source>
        <dbReference type="ARBA" id="ARBA00022833"/>
    </source>
</evidence>
<evidence type="ECO:0000256" key="2">
    <source>
        <dbReference type="ARBA" id="ARBA00022723"/>
    </source>
</evidence>
<evidence type="ECO:0000313" key="6">
    <source>
        <dbReference type="EMBL" id="PHH53843.1"/>
    </source>
</evidence>
<keyword evidence="7" id="KW-1185">Reference proteome</keyword>
<feature type="region of interest" description="Disordered" evidence="4">
    <location>
        <begin position="1"/>
        <end position="20"/>
    </location>
</feature>
<feature type="domain" description="Transglutaminase-like" evidence="5">
    <location>
        <begin position="244"/>
        <end position="299"/>
    </location>
</feature>
<dbReference type="InterPro" id="IPR050883">
    <property type="entry name" value="PNGase"/>
</dbReference>
<keyword evidence="2" id="KW-0479">Metal-binding</keyword>
<reference evidence="6 7" key="2">
    <citation type="journal article" date="2013" name="IMA Fungus">
        <title>IMA Genome-F 1: Ceratocystis fimbriata: Draft nuclear genome sequence for the plant pathogen, Ceratocystis fimbriata.</title>
        <authorList>
            <person name="Wilken P.M."/>
            <person name="Steenkamp E.T."/>
            <person name="Wingfield M.J."/>
            <person name="de Beer Z.W."/>
            <person name="Wingfield B.D."/>
        </authorList>
    </citation>
    <scope>NUCLEOTIDE SEQUENCE [LARGE SCALE GENOMIC DNA]</scope>
    <source>
        <strain evidence="6 7">CBS 114723</strain>
    </source>
</reference>
<feature type="compositionally biased region" description="Polar residues" evidence="4">
    <location>
        <begin position="402"/>
        <end position="414"/>
    </location>
</feature>
<dbReference type="GO" id="GO:0005634">
    <property type="term" value="C:nucleus"/>
    <property type="evidence" value="ECO:0007669"/>
    <property type="project" value="TreeGrafter"/>
</dbReference>
<dbReference type="SMART" id="SM00460">
    <property type="entry name" value="TGc"/>
    <property type="match status" value="1"/>
</dbReference>
<dbReference type="InterPro" id="IPR002931">
    <property type="entry name" value="Transglutaminase-like"/>
</dbReference>
<feature type="region of interest" description="Disordered" evidence="4">
    <location>
        <begin position="40"/>
        <end position="79"/>
    </location>
</feature>
<evidence type="ECO:0000256" key="4">
    <source>
        <dbReference type="SAM" id="MobiDB-lite"/>
    </source>
</evidence>
<evidence type="ECO:0000259" key="5">
    <source>
        <dbReference type="SMART" id="SM00460"/>
    </source>
</evidence>
<dbReference type="GO" id="GO:0046872">
    <property type="term" value="F:metal ion binding"/>
    <property type="evidence" value="ECO:0007669"/>
    <property type="project" value="UniProtKB-KW"/>
</dbReference>
<comment type="similarity">
    <text evidence="1">Belongs to the transglutaminase-like superfamily. PNGase family.</text>
</comment>
<dbReference type="GO" id="GO:0000224">
    <property type="term" value="F:peptide-N4-(N-acetyl-beta-glucosaminyl)asparagine amidase activity"/>
    <property type="evidence" value="ECO:0007669"/>
    <property type="project" value="TreeGrafter"/>
</dbReference>
<evidence type="ECO:0000256" key="1">
    <source>
        <dbReference type="ARBA" id="ARBA00009390"/>
    </source>
</evidence>
<accession>A0A2C5X848</accession>
<protein>
    <submittedName>
        <fullName evidence="6">Protein PNG1</fullName>
    </submittedName>
</protein>
<dbReference type="SUPFAM" id="SSF54001">
    <property type="entry name" value="Cysteine proteinases"/>
    <property type="match status" value="1"/>
</dbReference>
<dbReference type="EMBL" id="APWK03000035">
    <property type="protein sequence ID" value="PHH53843.1"/>
    <property type="molecule type" value="Genomic_DNA"/>
</dbReference>
<dbReference type="STRING" id="1035309.A0A2C5X848"/>
<sequence length="462" mass="52773">MNDQTQDWRQSGNNSTYGEEWARDLRVKFESLLKEKRMNDFRAAQRQGSPAIHDSSDSSAQSPFLPSTSSPSPMAAHSFNSPPNYSSVRYLPKIPVPPNADDRDSQVFRSMMISLALTPTKYENPGLLDEALQTIPLDRIYAEAEEESQLMRAQAESLGRDRPEWGYQDCVIRALLRWFKRSFFSWVNNPPCPACHTPTVAQGMTQPTAEENACGALRVELYRCSNGSCGAYERFPRYGDVWRLLHTRRGRVGEWANCFGMLCRAVGGRVRWVWNAEDYVWTEVYSEHQNRWVHVDAVEELWDRPTIYSEGWNKKISYCVAFSIDGATDVTRRYVRKSECAADRTRCPEEVMMYIMQEIKNIRRQNMDKNERVRLQKEDMAEDEELRGYVVASIAMAVTNIKPGSSSSVQNSRPGQDIKMPAEQQLLQQQADQANWVAAQNPNYQPGRFPGGGYPPQGPHGQ</sequence>
<feature type="compositionally biased region" description="Polar residues" evidence="4">
    <location>
        <begin position="1"/>
        <end position="17"/>
    </location>
</feature>
<name>A0A2C5X848_9PEZI</name>